<feature type="compositionally biased region" description="Gly residues" evidence="1">
    <location>
        <begin position="17"/>
        <end position="34"/>
    </location>
</feature>
<sequence>MTEQTDRPSGDRLVPDGGAGSGVDGAGTGQGPGIGDAAAPGPVRPGTGRPGRPSIGWTEIGVGVVAYLVLSVAAALAIGAGTPGAQPAAFPLLVATGMATLLAALVALAVRVRWLPAIGLCRTTVRWLLIGVGAGVVARVISIGAVFGYLALTGDTDNPQAMLGEAAAGTTLELLGLMLGGAVLVPIAEELLFRGIGYSGLRRYGVWVALIVSSLVFGLAHGINVVLPAAVCLGAINAFLYERSGSIWPSVLSHGVHNALGFGMAALMLG</sequence>
<dbReference type="AlphaFoldDB" id="A0A4Q7UWG4"/>
<accession>A0A4Q7UWG4</accession>
<dbReference type="Pfam" id="PF02517">
    <property type="entry name" value="Rce1-like"/>
    <property type="match status" value="1"/>
</dbReference>
<evidence type="ECO:0000256" key="1">
    <source>
        <dbReference type="SAM" id="MobiDB-lite"/>
    </source>
</evidence>
<dbReference type="OrthoDB" id="3693644at2"/>
<keyword evidence="2" id="KW-0472">Membrane</keyword>
<gene>
    <name evidence="4" type="ORF">EV383_3076</name>
</gene>
<keyword evidence="2" id="KW-1133">Transmembrane helix</keyword>
<keyword evidence="2" id="KW-0812">Transmembrane</keyword>
<feature type="compositionally biased region" description="Low complexity" evidence="1">
    <location>
        <begin position="35"/>
        <end position="52"/>
    </location>
</feature>
<evidence type="ECO:0000313" key="4">
    <source>
        <dbReference type="EMBL" id="RZT86186.1"/>
    </source>
</evidence>
<feature type="compositionally biased region" description="Basic and acidic residues" evidence="1">
    <location>
        <begin position="1"/>
        <end position="14"/>
    </location>
</feature>
<dbReference type="PANTHER" id="PTHR36435">
    <property type="entry name" value="SLR1288 PROTEIN"/>
    <property type="match status" value="1"/>
</dbReference>
<name>A0A4Q7UWG4_PSEST</name>
<protein>
    <recommendedName>
        <fullName evidence="3">CAAX prenyl protease 2/Lysostaphin resistance protein A-like domain-containing protein</fullName>
    </recommendedName>
</protein>
<feature type="transmembrane region" description="Helical" evidence="2">
    <location>
        <begin position="127"/>
        <end position="152"/>
    </location>
</feature>
<feature type="domain" description="CAAX prenyl protease 2/Lysostaphin resistance protein A-like" evidence="3">
    <location>
        <begin position="174"/>
        <end position="260"/>
    </location>
</feature>
<evidence type="ECO:0000256" key="2">
    <source>
        <dbReference type="SAM" id="Phobius"/>
    </source>
</evidence>
<keyword evidence="5" id="KW-1185">Reference proteome</keyword>
<dbReference type="GO" id="GO:0080120">
    <property type="term" value="P:CAAX-box protein maturation"/>
    <property type="evidence" value="ECO:0007669"/>
    <property type="project" value="UniProtKB-ARBA"/>
</dbReference>
<feature type="transmembrane region" description="Helical" evidence="2">
    <location>
        <begin position="247"/>
        <end position="269"/>
    </location>
</feature>
<feature type="transmembrane region" description="Helical" evidence="2">
    <location>
        <begin position="92"/>
        <end position="115"/>
    </location>
</feature>
<dbReference type="PANTHER" id="PTHR36435:SF1">
    <property type="entry name" value="CAAX AMINO TERMINAL PROTEASE FAMILY PROTEIN"/>
    <property type="match status" value="1"/>
</dbReference>
<dbReference type="GO" id="GO:0004175">
    <property type="term" value="F:endopeptidase activity"/>
    <property type="evidence" value="ECO:0007669"/>
    <property type="project" value="UniProtKB-ARBA"/>
</dbReference>
<proteinExistence type="predicted"/>
<comment type="caution">
    <text evidence="4">The sequence shown here is derived from an EMBL/GenBank/DDBJ whole genome shotgun (WGS) entry which is preliminary data.</text>
</comment>
<organism evidence="4 5">
    <name type="scientific">Pseudonocardia sediminis</name>
    <dbReference type="NCBI Taxonomy" id="1397368"/>
    <lineage>
        <taxon>Bacteria</taxon>
        <taxon>Bacillati</taxon>
        <taxon>Actinomycetota</taxon>
        <taxon>Actinomycetes</taxon>
        <taxon>Pseudonocardiales</taxon>
        <taxon>Pseudonocardiaceae</taxon>
        <taxon>Pseudonocardia</taxon>
    </lineage>
</organism>
<dbReference type="InterPro" id="IPR052710">
    <property type="entry name" value="CAAX_protease"/>
</dbReference>
<evidence type="ECO:0000313" key="5">
    <source>
        <dbReference type="Proteomes" id="UP000291591"/>
    </source>
</evidence>
<feature type="region of interest" description="Disordered" evidence="1">
    <location>
        <begin position="1"/>
        <end position="52"/>
    </location>
</feature>
<dbReference type="RefSeq" id="WP_130290526.1">
    <property type="nucleotide sequence ID" value="NZ_SHKL01000001.1"/>
</dbReference>
<dbReference type="Proteomes" id="UP000291591">
    <property type="component" value="Unassembled WGS sequence"/>
</dbReference>
<evidence type="ECO:0000259" key="3">
    <source>
        <dbReference type="Pfam" id="PF02517"/>
    </source>
</evidence>
<feature type="transmembrane region" description="Helical" evidence="2">
    <location>
        <begin position="172"/>
        <end position="192"/>
    </location>
</feature>
<feature type="transmembrane region" description="Helical" evidence="2">
    <location>
        <begin position="60"/>
        <end position="80"/>
    </location>
</feature>
<dbReference type="EMBL" id="SHKL01000001">
    <property type="protein sequence ID" value="RZT86186.1"/>
    <property type="molecule type" value="Genomic_DNA"/>
</dbReference>
<reference evidence="4 5" key="1">
    <citation type="submission" date="2019-02" db="EMBL/GenBank/DDBJ databases">
        <title>Sequencing the genomes of 1000 actinobacteria strains.</title>
        <authorList>
            <person name="Klenk H.-P."/>
        </authorList>
    </citation>
    <scope>NUCLEOTIDE SEQUENCE [LARGE SCALE GENOMIC DNA]</scope>
    <source>
        <strain evidence="4 5">DSM 45779</strain>
    </source>
</reference>
<dbReference type="InterPro" id="IPR003675">
    <property type="entry name" value="Rce1/LyrA-like_dom"/>
</dbReference>
<feature type="transmembrane region" description="Helical" evidence="2">
    <location>
        <begin position="204"/>
        <end position="227"/>
    </location>
</feature>